<name>A0A8H5L0G3_9HYPO</name>
<dbReference type="OrthoDB" id="5333491at2759"/>
<evidence type="ECO:0000313" key="1">
    <source>
        <dbReference type="EMBL" id="KAF5581836.1"/>
    </source>
</evidence>
<accession>A0A8H5L0G3</accession>
<evidence type="ECO:0008006" key="3">
    <source>
        <dbReference type="Google" id="ProtNLM"/>
    </source>
</evidence>
<dbReference type="AlphaFoldDB" id="A0A8H5L0G3"/>
<gene>
    <name evidence="1" type="ORF">FPCIR_9944</name>
</gene>
<organism evidence="1 2">
    <name type="scientific">Fusarium pseudocircinatum</name>
    <dbReference type="NCBI Taxonomy" id="56676"/>
    <lineage>
        <taxon>Eukaryota</taxon>
        <taxon>Fungi</taxon>
        <taxon>Dikarya</taxon>
        <taxon>Ascomycota</taxon>
        <taxon>Pezizomycotina</taxon>
        <taxon>Sordariomycetes</taxon>
        <taxon>Hypocreomycetidae</taxon>
        <taxon>Hypocreales</taxon>
        <taxon>Nectriaceae</taxon>
        <taxon>Fusarium</taxon>
        <taxon>Fusarium fujikuroi species complex</taxon>
    </lineage>
</organism>
<keyword evidence="2" id="KW-1185">Reference proteome</keyword>
<sequence>MASSRESTVLQTPASHPLLPFDVELLIVPHLIEVSKRAQERLAPLATVSETWQRIVEKHTFQDIKLGVQDFPAFERFVQKEQLQLVKSITLEIRGTIYVYKHEGCDCDTIRRDFPDIISSTTAL</sequence>
<reference evidence="1 2" key="1">
    <citation type="submission" date="2020-05" db="EMBL/GenBank/DDBJ databases">
        <title>Identification and distribution of gene clusters putatively required for synthesis of sphingolipid metabolism inhibitors in phylogenetically diverse species of the filamentous fungus Fusarium.</title>
        <authorList>
            <person name="Kim H.-S."/>
            <person name="Busman M."/>
            <person name="Brown D.W."/>
            <person name="Divon H."/>
            <person name="Uhlig S."/>
            <person name="Proctor R.H."/>
        </authorList>
    </citation>
    <scope>NUCLEOTIDE SEQUENCE [LARGE SCALE GENOMIC DNA]</scope>
    <source>
        <strain evidence="1 2">NRRL 36939</strain>
    </source>
</reference>
<protein>
    <recommendedName>
        <fullName evidence="3">F-box domain-containing protein</fullName>
    </recommendedName>
</protein>
<dbReference type="EMBL" id="JAAOAS010000280">
    <property type="protein sequence ID" value="KAF5581836.1"/>
    <property type="molecule type" value="Genomic_DNA"/>
</dbReference>
<comment type="caution">
    <text evidence="1">The sequence shown here is derived from an EMBL/GenBank/DDBJ whole genome shotgun (WGS) entry which is preliminary data.</text>
</comment>
<dbReference type="Proteomes" id="UP000546213">
    <property type="component" value="Unassembled WGS sequence"/>
</dbReference>
<evidence type="ECO:0000313" key="2">
    <source>
        <dbReference type="Proteomes" id="UP000546213"/>
    </source>
</evidence>
<proteinExistence type="predicted"/>